<keyword evidence="2" id="KW-0808">Transferase</keyword>
<dbReference type="VEuPathDB" id="CryptoDB:GNI_220630"/>
<keyword evidence="3" id="KW-0548">Nucleotidyltransferase</keyword>
<dbReference type="Gene3D" id="2.40.70.10">
    <property type="entry name" value="Acid Proteases"/>
    <property type="match status" value="1"/>
</dbReference>
<evidence type="ECO:0000256" key="5">
    <source>
        <dbReference type="ARBA" id="ARBA00022759"/>
    </source>
</evidence>
<dbReference type="Gene3D" id="3.10.20.370">
    <property type="match status" value="1"/>
</dbReference>
<dbReference type="PROSITE" id="PS50158">
    <property type="entry name" value="ZF_CCHC"/>
    <property type="match status" value="1"/>
</dbReference>
<keyword evidence="4" id="KW-0540">Nuclease</keyword>
<keyword evidence="12" id="KW-1185">Reference proteome</keyword>
<reference evidence="11" key="1">
    <citation type="submission" date="2013-12" db="EMBL/GenBank/DDBJ databases">
        <authorList>
            <person name="Omoto C.K."/>
            <person name="Sibley D."/>
            <person name="Venepally P."/>
            <person name="Hadjithomas M."/>
            <person name="Karamycheva S."/>
            <person name="Brunk B."/>
            <person name="Roos D."/>
            <person name="Caler E."/>
            <person name="Lorenzi H."/>
        </authorList>
    </citation>
    <scope>NUCLEOTIDE SEQUENCE</scope>
</reference>
<dbReference type="InterPro" id="IPR043502">
    <property type="entry name" value="DNA/RNA_pol_sf"/>
</dbReference>
<evidence type="ECO:0000256" key="6">
    <source>
        <dbReference type="ARBA" id="ARBA00022801"/>
    </source>
</evidence>
<dbReference type="PANTHER" id="PTHR37984:SF5">
    <property type="entry name" value="PROTEIN NYNRIN-LIKE"/>
    <property type="match status" value="1"/>
</dbReference>
<dbReference type="GO" id="GO:0008270">
    <property type="term" value="F:zinc ion binding"/>
    <property type="evidence" value="ECO:0007669"/>
    <property type="project" value="UniProtKB-KW"/>
</dbReference>
<evidence type="ECO:0000256" key="8">
    <source>
        <dbReference type="PROSITE-ProRule" id="PRU00047"/>
    </source>
</evidence>
<dbReference type="InterPro" id="IPR021109">
    <property type="entry name" value="Peptidase_aspartic_dom_sf"/>
</dbReference>
<dbReference type="InterPro" id="IPR041373">
    <property type="entry name" value="RT_RNaseH"/>
</dbReference>
<dbReference type="InterPro" id="IPR036875">
    <property type="entry name" value="Znf_CCHC_sf"/>
</dbReference>
<dbReference type="AlphaFoldDB" id="A0A023AX67"/>
<dbReference type="Pfam" id="PF17917">
    <property type="entry name" value="RT_RNaseH"/>
    <property type="match status" value="1"/>
</dbReference>
<keyword evidence="8" id="KW-0863">Zinc-finger</keyword>
<dbReference type="InterPro" id="IPR050951">
    <property type="entry name" value="Retrovirus_Pol_polyprotein"/>
</dbReference>
<keyword evidence="6" id="KW-0378">Hydrolase</keyword>
<evidence type="ECO:0000256" key="2">
    <source>
        <dbReference type="ARBA" id="ARBA00022679"/>
    </source>
</evidence>
<dbReference type="GO" id="GO:0016787">
    <property type="term" value="F:hydrolase activity"/>
    <property type="evidence" value="ECO:0007669"/>
    <property type="project" value="UniProtKB-KW"/>
</dbReference>
<evidence type="ECO:0000313" key="12">
    <source>
        <dbReference type="Proteomes" id="UP000019763"/>
    </source>
</evidence>
<dbReference type="SUPFAM" id="SSF56672">
    <property type="entry name" value="DNA/RNA polymerases"/>
    <property type="match status" value="1"/>
</dbReference>
<dbReference type="InterPro" id="IPR043128">
    <property type="entry name" value="Rev_trsase/Diguanyl_cyclase"/>
</dbReference>
<gene>
    <name evidence="11" type="ORF">GNI_220630</name>
</gene>
<dbReference type="SMART" id="SM00343">
    <property type="entry name" value="ZnF_C2HC"/>
    <property type="match status" value="2"/>
</dbReference>
<evidence type="ECO:0000259" key="10">
    <source>
        <dbReference type="PROSITE" id="PS50878"/>
    </source>
</evidence>
<dbReference type="InterPro" id="IPR000477">
    <property type="entry name" value="RT_dom"/>
</dbReference>
<dbReference type="GO" id="GO:0003964">
    <property type="term" value="F:RNA-directed DNA polymerase activity"/>
    <property type="evidence" value="ECO:0007669"/>
    <property type="project" value="UniProtKB-KW"/>
</dbReference>
<dbReference type="PANTHER" id="PTHR37984">
    <property type="entry name" value="PROTEIN CBG26694"/>
    <property type="match status" value="1"/>
</dbReference>
<evidence type="ECO:0000256" key="1">
    <source>
        <dbReference type="ARBA" id="ARBA00012493"/>
    </source>
</evidence>
<dbReference type="GO" id="GO:0004519">
    <property type="term" value="F:endonuclease activity"/>
    <property type="evidence" value="ECO:0007669"/>
    <property type="project" value="UniProtKB-KW"/>
</dbReference>
<dbReference type="eggNOG" id="KOG0017">
    <property type="taxonomic scope" value="Eukaryota"/>
</dbReference>
<feature type="non-terminal residue" evidence="11">
    <location>
        <position position="1013"/>
    </location>
</feature>
<keyword evidence="8" id="KW-0479">Metal-binding</keyword>
<dbReference type="RefSeq" id="XP_011133901.1">
    <property type="nucleotide sequence ID" value="XM_011135599.1"/>
</dbReference>
<name>A0A023AX67_GRENI</name>
<dbReference type="Pfam" id="PF17921">
    <property type="entry name" value="Integrase_H2C2"/>
    <property type="match status" value="1"/>
</dbReference>
<dbReference type="InterPro" id="IPR001878">
    <property type="entry name" value="Znf_CCHC"/>
</dbReference>
<sequence>MSRQAACALNAVDEARSVKEATIEVLRVAQLAYPAAYQNLRATMGLPRADSYQEFEETLCRGFFNLSTSYAAAEEALPLSLYDCKHLTMDLLPLDIAGRLDASADWVLEDWGTLIHNARRLGRSTFLPPKTSNPVAFPVIVPPSLPKGACLSCGQKGHKRNQCAERRSTCTECGWTGHIAAACKKVVLPAAIPALNTEIEQKRKGLSITQGTFTKSNAVQGAFDLLGTKLRPKASAPDAITDVPMALSVEITGRAPRNLECCVGRIEAGIHSLEHRLVLDGGAEVSVVPLSFTRQHFPTIPLAPAISPIHGLGGQTSLIGTIRSLITLGRTTQAVTLHVVDSEVPLLLGFPDQLRFGLTKCLKERTATPNCGTKVPLCFLAETGAWLPPLPSGVDGDQAKAINEAIQELTQGIRVADVPPIELRARGEPPRTRTRPMNEPTRAIALTVLRPLMDKGMVKPAEPGAWASPALIVKKRDGEPRLVIDYRMANLQTSNSYSALPHLASILQSFAGAKIFSKLDLKSAFWHLPISPDSEKITGFTLGPGHHYQWTVLPQGHKCAPTEFQRVMDSVFADLYEGGHVKIYMDDIIIGTHSISAHTTTLLEVLNRLRKHHFTLARDKLALFQEEVPFLGCVIGHGTIRADPERLRSLASGPLPQTREELRRFLGAAQFVSPHLPGFSIDATPLFALASPKGKFVWSTSAIQAYKHIQQSLLHAVAVTMPRPGCGYVLMTDASLVGLGAVLLQQQQEQIKLIACLSHVFSDTERKWSATEREAYAIVWSVEKLHNLISGEAVVVLTDHAALTALDTTGNGKLYRWRLRLSEYDLTFNHIAGASNMMADWLSRLPADHDTTLDRISVPVLYNQLPIPIGPLSLRNAKPSAAELAHLEKSDQGWFHRATGAVFVPPECRPAALNLLHGAPHTGHAGFNRCVRRCRRLLWWPSLYEDLRKHIRACVPCALHRTISTDRHPSRTLNRPVMGEVVSMDFVVMDKYGSDCSRILVIIDHATRYLVAA</sequence>
<feature type="domain" description="Reverse transcriptase" evidence="10">
    <location>
        <begin position="454"/>
        <end position="635"/>
    </location>
</feature>
<evidence type="ECO:0000256" key="3">
    <source>
        <dbReference type="ARBA" id="ARBA00022695"/>
    </source>
</evidence>
<keyword evidence="8" id="KW-0862">Zinc</keyword>
<evidence type="ECO:0000259" key="9">
    <source>
        <dbReference type="PROSITE" id="PS50158"/>
    </source>
</evidence>
<dbReference type="GO" id="GO:0003676">
    <property type="term" value="F:nucleic acid binding"/>
    <property type="evidence" value="ECO:0007669"/>
    <property type="project" value="InterPro"/>
</dbReference>
<evidence type="ECO:0000256" key="7">
    <source>
        <dbReference type="ARBA" id="ARBA00022918"/>
    </source>
</evidence>
<proteinExistence type="predicted"/>
<dbReference type="PROSITE" id="PS50878">
    <property type="entry name" value="RT_POL"/>
    <property type="match status" value="1"/>
</dbReference>
<evidence type="ECO:0000313" key="11">
    <source>
        <dbReference type="EMBL" id="EZG42820.1"/>
    </source>
</evidence>
<dbReference type="SUPFAM" id="SSF57756">
    <property type="entry name" value="Retrovirus zinc finger-like domains"/>
    <property type="match status" value="1"/>
</dbReference>
<organism evidence="11 12">
    <name type="scientific">Gregarina niphandrodes</name>
    <name type="common">Septate eugregarine</name>
    <dbReference type="NCBI Taxonomy" id="110365"/>
    <lineage>
        <taxon>Eukaryota</taxon>
        <taxon>Sar</taxon>
        <taxon>Alveolata</taxon>
        <taxon>Apicomplexa</taxon>
        <taxon>Conoidasida</taxon>
        <taxon>Gregarinasina</taxon>
        <taxon>Eugregarinorida</taxon>
        <taxon>Gregarinidae</taxon>
        <taxon>Gregarina</taxon>
    </lineage>
</organism>
<keyword evidence="5" id="KW-0255">Endonuclease</keyword>
<dbReference type="Gene3D" id="3.10.10.10">
    <property type="entry name" value="HIV Type 1 Reverse Transcriptase, subunit A, domain 1"/>
    <property type="match status" value="1"/>
</dbReference>
<dbReference type="OMA" id="YFELRIR"/>
<dbReference type="EC" id="2.7.7.49" evidence="1"/>
<feature type="domain" description="CCHC-type" evidence="9">
    <location>
        <begin position="150"/>
        <end position="165"/>
    </location>
</feature>
<dbReference type="GeneID" id="22916607"/>
<keyword evidence="7 11" id="KW-0695">RNA-directed DNA polymerase</keyword>
<dbReference type="Proteomes" id="UP000019763">
    <property type="component" value="Unassembled WGS sequence"/>
</dbReference>
<dbReference type="InterPro" id="IPR041588">
    <property type="entry name" value="Integrase_H2C2"/>
</dbReference>
<dbReference type="Gene3D" id="3.30.70.270">
    <property type="match status" value="2"/>
</dbReference>
<dbReference type="Pfam" id="PF00078">
    <property type="entry name" value="RVT_1"/>
    <property type="match status" value="1"/>
</dbReference>
<dbReference type="CDD" id="cd01647">
    <property type="entry name" value="RT_LTR"/>
    <property type="match status" value="1"/>
</dbReference>
<dbReference type="OrthoDB" id="422540at2759"/>
<dbReference type="FunFam" id="3.10.20.370:FF:000001">
    <property type="entry name" value="Retrovirus-related Pol polyprotein from transposon 17.6-like protein"/>
    <property type="match status" value="1"/>
</dbReference>
<comment type="caution">
    <text evidence="11">The sequence shown here is derived from an EMBL/GenBank/DDBJ whole genome shotgun (WGS) entry which is preliminary data.</text>
</comment>
<evidence type="ECO:0000256" key="4">
    <source>
        <dbReference type="ARBA" id="ARBA00022722"/>
    </source>
</evidence>
<protein>
    <recommendedName>
        <fullName evidence="1">RNA-directed DNA polymerase</fullName>
        <ecNumber evidence="1">2.7.7.49</ecNumber>
    </recommendedName>
</protein>
<accession>A0A023AX67</accession>
<dbReference type="EMBL" id="AFNH02001746">
    <property type="protein sequence ID" value="EZG42820.1"/>
    <property type="molecule type" value="Genomic_DNA"/>
</dbReference>
<dbReference type="Gene3D" id="1.10.340.70">
    <property type="match status" value="1"/>
</dbReference>
<dbReference type="Gene3D" id="4.10.60.10">
    <property type="entry name" value="Zinc finger, CCHC-type"/>
    <property type="match status" value="1"/>
</dbReference>
<dbReference type="CDD" id="cd09274">
    <property type="entry name" value="RNase_HI_RT_Ty3"/>
    <property type="match status" value="1"/>
</dbReference>